<proteinExistence type="predicted"/>
<dbReference type="GO" id="GO:0003677">
    <property type="term" value="F:DNA binding"/>
    <property type="evidence" value="ECO:0007669"/>
    <property type="project" value="InterPro"/>
</dbReference>
<dbReference type="Gene3D" id="3.30.930.30">
    <property type="match status" value="1"/>
</dbReference>
<reference evidence="1" key="1">
    <citation type="submission" date="2019-03" db="EMBL/GenBank/DDBJ databases">
        <title>Single cell metagenomics reveals metabolic interactions within the superorganism composed of flagellate Streblomastix strix and complex community of Bacteroidetes bacteria on its surface.</title>
        <authorList>
            <person name="Treitli S.C."/>
            <person name="Kolisko M."/>
            <person name="Husnik F."/>
            <person name="Keeling P."/>
            <person name="Hampl V."/>
        </authorList>
    </citation>
    <scope>NUCLEOTIDE SEQUENCE</scope>
    <source>
        <strain evidence="1">STM</strain>
    </source>
</reference>
<dbReference type="NCBIfam" id="NF041497">
    <property type="entry name" value="MobV"/>
    <property type="match status" value="1"/>
</dbReference>
<accession>A0A5J4QUW8</accession>
<feature type="non-terminal residue" evidence="1">
    <location>
        <position position="1"/>
    </location>
</feature>
<gene>
    <name evidence="1" type="ORF">EZS27_025704</name>
</gene>
<organism evidence="1">
    <name type="scientific">termite gut metagenome</name>
    <dbReference type="NCBI Taxonomy" id="433724"/>
    <lineage>
        <taxon>unclassified sequences</taxon>
        <taxon>metagenomes</taxon>
        <taxon>organismal metagenomes</taxon>
    </lineage>
</organism>
<dbReference type="CDD" id="cd17242">
    <property type="entry name" value="MobM_relaxase"/>
    <property type="match status" value="1"/>
</dbReference>
<evidence type="ECO:0000313" key="1">
    <source>
        <dbReference type="EMBL" id="KAA6325039.1"/>
    </source>
</evidence>
<dbReference type="AlphaFoldDB" id="A0A5J4QUW8"/>
<name>A0A5J4QUW8_9ZZZZ</name>
<dbReference type="InterPro" id="IPR001668">
    <property type="entry name" value="Mob_Pre"/>
</dbReference>
<protein>
    <submittedName>
        <fullName evidence="1">Plasmid recombination enzyme</fullName>
    </submittedName>
</protein>
<dbReference type="EMBL" id="SNRY01002447">
    <property type="protein sequence ID" value="KAA6325039.1"/>
    <property type="molecule type" value="Genomic_DNA"/>
</dbReference>
<dbReference type="Pfam" id="PF01076">
    <property type="entry name" value="Mob_Pre"/>
    <property type="match status" value="1"/>
</dbReference>
<comment type="caution">
    <text evidence="1">The sequence shown here is derived from an EMBL/GenBank/DDBJ whole genome shotgun (WGS) entry which is preliminary data.</text>
</comment>
<sequence>GYVVLHLKKALGNDAGTSAHIERTIHPKNADESGTHLNRELIQFPEGITNRTEAIQRQIENAGITRKIRKNQVKAIGVMLSGTSEDMKCIEDTGGLNDWCADSVDWLQKTFGADNVISAVLHRDETTPHIHATVVPMLPVKVPLSIA</sequence>
<dbReference type="GO" id="GO:0006310">
    <property type="term" value="P:DNA recombination"/>
    <property type="evidence" value="ECO:0007669"/>
    <property type="project" value="InterPro"/>
</dbReference>